<dbReference type="Gene3D" id="3.40.920.10">
    <property type="entry name" value="Pyruvate-ferredoxin oxidoreductase, PFOR, domain III"/>
    <property type="match status" value="1"/>
</dbReference>
<keyword evidence="1" id="KW-0560">Oxidoreductase</keyword>
<protein>
    <recommendedName>
        <fullName evidence="2">Pyruvate/ketoisovalerate oxidoreductase catalytic domain-containing protein</fullName>
    </recommendedName>
</protein>
<gene>
    <name evidence="3" type="ORF">DCMF_26430</name>
</gene>
<feature type="domain" description="Pyruvate/ketoisovalerate oxidoreductase catalytic" evidence="2">
    <location>
        <begin position="14"/>
        <end position="195"/>
    </location>
</feature>
<dbReference type="AlphaFoldDB" id="A0A3G1KZJ9"/>
<evidence type="ECO:0000256" key="1">
    <source>
        <dbReference type="ARBA" id="ARBA00023002"/>
    </source>
</evidence>
<dbReference type="SUPFAM" id="SSF53323">
    <property type="entry name" value="Pyruvate-ferredoxin oxidoreductase, PFOR, domain III"/>
    <property type="match status" value="1"/>
</dbReference>
<dbReference type="Proteomes" id="UP000323521">
    <property type="component" value="Chromosome"/>
</dbReference>
<dbReference type="InterPro" id="IPR019752">
    <property type="entry name" value="Pyrv/ketoisovalerate_OxRed_cat"/>
</dbReference>
<dbReference type="EMBL" id="CP017634">
    <property type="protein sequence ID" value="ATW27819.1"/>
    <property type="molecule type" value="Genomic_DNA"/>
</dbReference>
<dbReference type="PANTHER" id="PTHR43854:SF1">
    <property type="entry name" value="INDOLEPYRUVATE OXIDOREDUCTASE SUBUNIT IORB"/>
    <property type="match status" value="1"/>
</dbReference>
<reference evidence="3 4" key="1">
    <citation type="submission" date="2016-10" db="EMBL/GenBank/DDBJ databases">
        <title>Complete Genome Sequence of Peptococcaceae strain DCMF.</title>
        <authorList>
            <person name="Edwards R.J."/>
            <person name="Holland S.I."/>
            <person name="Deshpande N.P."/>
            <person name="Wong Y.K."/>
            <person name="Ertan H."/>
            <person name="Manefield M."/>
            <person name="Russell T.L."/>
            <person name="Lee M.J."/>
        </authorList>
    </citation>
    <scope>NUCLEOTIDE SEQUENCE [LARGE SCALE GENOMIC DNA]</scope>
    <source>
        <strain evidence="3 4">DCMF</strain>
    </source>
</reference>
<evidence type="ECO:0000313" key="3">
    <source>
        <dbReference type="EMBL" id="ATW27819.1"/>
    </source>
</evidence>
<name>A0A3G1KZJ9_FORW1</name>
<keyword evidence="4" id="KW-1185">Reference proteome</keyword>
<dbReference type="InterPro" id="IPR052198">
    <property type="entry name" value="IorB_Oxidoreductase"/>
</dbReference>
<sequence>MANKSYNIYIVGLGGQGVLTIGDLISDVAIKKGYDVNFYPTKGMSQRGGFVQGQIRIGCPEVGPNIPPKGADLVIAMERSEALKAVRFMKPKGDFVLYGLVWAPTAVMLGKADYPSLDEVKGELEATGANVLILDPELLPEYNGLKVRENLFVLGAAMARSGLKDILSVEDIARGIKETWPKGAEENLFAFECGYKAAQS</sequence>
<dbReference type="GO" id="GO:0016903">
    <property type="term" value="F:oxidoreductase activity, acting on the aldehyde or oxo group of donors"/>
    <property type="evidence" value="ECO:0007669"/>
    <property type="project" value="InterPro"/>
</dbReference>
<organism evidence="3 4">
    <name type="scientific">Formimonas warabiya</name>
    <dbReference type="NCBI Taxonomy" id="1761012"/>
    <lineage>
        <taxon>Bacteria</taxon>
        <taxon>Bacillati</taxon>
        <taxon>Bacillota</taxon>
        <taxon>Clostridia</taxon>
        <taxon>Eubacteriales</taxon>
        <taxon>Peptococcaceae</taxon>
        <taxon>Candidatus Formimonas</taxon>
    </lineage>
</organism>
<dbReference type="KEGG" id="fwa:DCMF_26430"/>
<dbReference type="PANTHER" id="PTHR43854">
    <property type="entry name" value="INDOLEPYRUVATE OXIDOREDUCTASE SUBUNIT IORB"/>
    <property type="match status" value="1"/>
</dbReference>
<evidence type="ECO:0000313" key="4">
    <source>
        <dbReference type="Proteomes" id="UP000323521"/>
    </source>
</evidence>
<proteinExistence type="predicted"/>
<dbReference type="RefSeq" id="WP_214658929.1">
    <property type="nucleotide sequence ID" value="NZ_CP017634.1"/>
</dbReference>
<dbReference type="Pfam" id="PF01558">
    <property type="entry name" value="POR"/>
    <property type="match status" value="1"/>
</dbReference>
<dbReference type="InterPro" id="IPR002869">
    <property type="entry name" value="Pyrv_flavodox_OxRed_cen"/>
</dbReference>
<evidence type="ECO:0000259" key="2">
    <source>
        <dbReference type="Pfam" id="PF01558"/>
    </source>
</evidence>
<accession>A0A3G1KZJ9</accession>